<dbReference type="GO" id="GO:0050567">
    <property type="term" value="F:glutaminyl-tRNA synthase (glutamine-hydrolyzing) activity"/>
    <property type="evidence" value="ECO:0007669"/>
    <property type="project" value="UniProtKB-UniRule"/>
</dbReference>
<keyword evidence="2" id="KW-0648">Protein biosynthesis</keyword>
<comment type="function">
    <text evidence="2">Allows the formation of correctly charged Asn-tRNA(Asn) or Gln-tRNA(Gln) through the transamidation of misacylated Asp-tRNA(Asn) or Glu-tRNA(Gln) in organisms which lack either or both of asparaginyl-tRNA or glutaminyl-tRNA synthetases. The reaction takes place in the presence of glutamine and ATP through an activated phospho-Asp-tRNA(Asn) or phospho-Glu-tRNA(Gln).</text>
</comment>
<dbReference type="SUPFAM" id="SSF141000">
    <property type="entry name" value="Glu-tRNAGln amidotransferase C subunit"/>
    <property type="match status" value="1"/>
</dbReference>
<dbReference type="Pfam" id="PF02686">
    <property type="entry name" value="GatC"/>
    <property type="match status" value="1"/>
</dbReference>
<evidence type="ECO:0000313" key="3">
    <source>
        <dbReference type="EMBL" id="MBI5248876.1"/>
    </source>
</evidence>
<accession>A0A9D6V2N8</accession>
<dbReference type="Proteomes" id="UP000807825">
    <property type="component" value="Unassembled WGS sequence"/>
</dbReference>
<comment type="similarity">
    <text evidence="2">Belongs to the GatC family.</text>
</comment>
<keyword evidence="2" id="KW-0436">Ligase</keyword>
<reference evidence="3" key="1">
    <citation type="submission" date="2020-07" db="EMBL/GenBank/DDBJ databases">
        <title>Huge and variable diversity of episymbiotic CPR bacteria and DPANN archaea in groundwater ecosystems.</title>
        <authorList>
            <person name="He C.Y."/>
            <person name="Keren R."/>
            <person name="Whittaker M."/>
            <person name="Farag I.F."/>
            <person name="Doudna J."/>
            <person name="Cate J.H.D."/>
            <person name="Banfield J.F."/>
        </authorList>
    </citation>
    <scope>NUCLEOTIDE SEQUENCE</scope>
    <source>
        <strain evidence="3">NC_groundwater_1664_Pr3_B-0.1um_52_9</strain>
    </source>
</reference>
<dbReference type="AlphaFoldDB" id="A0A9D6V2N8"/>
<dbReference type="GO" id="GO:0070681">
    <property type="term" value="P:glutaminyl-tRNAGln biosynthesis via transamidation"/>
    <property type="evidence" value="ECO:0007669"/>
    <property type="project" value="TreeGrafter"/>
</dbReference>
<evidence type="ECO:0000256" key="2">
    <source>
        <dbReference type="HAMAP-Rule" id="MF_00122"/>
    </source>
</evidence>
<sequence>MKITSEQVDYVALLGRLDLTREEKQKYQAQLDDILKYMDMLAEVSTDDVEPMAGPVELYTPLREDEVKDSLPIEDALANAPARVGTSFRVPKVIE</sequence>
<keyword evidence="1 2" id="KW-0067">ATP-binding</keyword>
<dbReference type="HAMAP" id="MF_00122">
    <property type="entry name" value="GatC"/>
    <property type="match status" value="1"/>
</dbReference>
<proteinExistence type="inferred from homology"/>
<protein>
    <recommendedName>
        <fullName evidence="2">Aspartyl/glutamyl-tRNA(Asn/Gln) amidotransferase subunit C</fullName>
        <shortName evidence="2">Asp/Glu-ADT subunit C</shortName>
        <ecNumber evidence="2">6.3.5.-</ecNumber>
    </recommendedName>
</protein>
<dbReference type="InterPro" id="IPR036113">
    <property type="entry name" value="Asp/Glu-ADT_sf_sub_c"/>
</dbReference>
<dbReference type="GO" id="GO:0006450">
    <property type="term" value="P:regulation of translational fidelity"/>
    <property type="evidence" value="ECO:0007669"/>
    <property type="project" value="InterPro"/>
</dbReference>
<comment type="caution">
    <text evidence="3">The sequence shown here is derived from an EMBL/GenBank/DDBJ whole genome shotgun (WGS) entry which is preliminary data.</text>
</comment>
<comment type="catalytic activity">
    <reaction evidence="2">
        <text>L-aspartyl-tRNA(Asn) + L-glutamine + ATP + H2O = L-asparaginyl-tRNA(Asn) + L-glutamate + ADP + phosphate + 2 H(+)</text>
        <dbReference type="Rhea" id="RHEA:14513"/>
        <dbReference type="Rhea" id="RHEA-COMP:9674"/>
        <dbReference type="Rhea" id="RHEA-COMP:9677"/>
        <dbReference type="ChEBI" id="CHEBI:15377"/>
        <dbReference type="ChEBI" id="CHEBI:15378"/>
        <dbReference type="ChEBI" id="CHEBI:29985"/>
        <dbReference type="ChEBI" id="CHEBI:30616"/>
        <dbReference type="ChEBI" id="CHEBI:43474"/>
        <dbReference type="ChEBI" id="CHEBI:58359"/>
        <dbReference type="ChEBI" id="CHEBI:78515"/>
        <dbReference type="ChEBI" id="CHEBI:78516"/>
        <dbReference type="ChEBI" id="CHEBI:456216"/>
    </reaction>
</comment>
<gene>
    <name evidence="2 3" type="primary">gatC</name>
    <name evidence="3" type="ORF">HY912_05225</name>
</gene>
<comment type="catalytic activity">
    <reaction evidence="2">
        <text>L-glutamyl-tRNA(Gln) + L-glutamine + ATP + H2O = L-glutaminyl-tRNA(Gln) + L-glutamate + ADP + phosphate + H(+)</text>
        <dbReference type="Rhea" id="RHEA:17521"/>
        <dbReference type="Rhea" id="RHEA-COMP:9681"/>
        <dbReference type="Rhea" id="RHEA-COMP:9684"/>
        <dbReference type="ChEBI" id="CHEBI:15377"/>
        <dbReference type="ChEBI" id="CHEBI:15378"/>
        <dbReference type="ChEBI" id="CHEBI:29985"/>
        <dbReference type="ChEBI" id="CHEBI:30616"/>
        <dbReference type="ChEBI" id="CHEBI:43474"/>
        <dbReference type="ChEBI" id="CHEBI:58359"/>
        <dbReference type="ChEBI" id="CHEBI:78520"/>
        <dbReference type="ChEBI" id="CHEBI:78521"/>
        <dbReference type="ChEBI" id="CHEBI:456216"/>
    </reaction>
</comment>
<dbReference type="GO" id="GO:0006412">
    <property type="term" value="P:translation"/>
    <property type="evidence" value="ECO:0007669"/>
    <property type="project" value="UniProtKB-UniRule"/>
</dbReference>
<name>A0A9D6V2N8_9BACT</name>
<dbReference type="InterPro" id="IPR003837">
    <property type="entry name" value="GatC"/>
</dbReference>
<keyword evidence="2" id="KW-0547">Nucleotide-binding</keyword>
<dbReference type="GO" id="GO:0005524">
    <property type="term" value="F:ATP binding"/>
    <property type="evidence" value="ECO:0007669"/>
    <property type="project" value="UniProtKB-KW"/>
</dbReference>
<organism evidence="3 4">
    <name type="scientific">Desulfomonile tiedjei</name>
    <dbReference type="NCBI Taxonomy" id="2358"/>
    <lineage>
        <taxon>Bacteria</taxon>
        <taxon>Pseudomonadati</taxon>
        <taxon>Thermodesulfobacteriota</taxon>
        <taxon>Desulfomonilia</taxon>
        <taxon>Desulfomonilales</taxon>
        <taxon>Desulfomonilaceae</taxon>
        <taxon>Desulfomonile</taxon>
    </lineage>
</organism>
<evidence type="ECO:0000256" key="1">
    <source>
        <dbReference type="ARBA" id="ARBA00022840"/>
    </source>
</evidence>
<comment type="subunit">
    <text evidence="2">Heterotrimer of A, B and C subunits.</text>
</comment>
<evidence type="ECO:0000313" key="4">
    <source>
        <dbReference type="Proteomes" id="UP000807825"/>
    </source>
</evidence>
<dbReference type="NCBIfam" id="TIGR00135">
    <property type="entry name" value="gatC"/>
    <property type="match status" value="1"/>
</dbReference>
<dbReference type="EMBL" id="JACRDE010000152">
    <property type="protein sequence ID" value="MBI5248876.1"/>
    <property type="molecule type" value="Genomic_DNA"/>
</dbReference>
<dbReference type="Gene3D" id="1.10.20.60">
    <property type="entry name" value="Glu-tRNAGln amidotransferase C subunit, N-terminal domain"/>
    <property type="match status" value="1"/>
</dbReference>
<dbReference type="EC" id="6.3.5.-" evidence="2"/>
<dbReference type="PANTHER" id="PTHR15004">
    <property type="entry name" value="GLUTAMYL-TRNA(GLN) AMIDOTRANSFERASE SUBUNIT C, MITOCHONDRIAL"/>
    <property type="match status" value="1"/>
</dbReference>
<dbReference type="PANTHER" id="PTHR15004:SF0">
    <property type="entry name" value="GLUTAMYL-TRNA(GLN) AMIDOTRANSFERASE SUBUNIT C, MITOCHONDRIAL"/>
    <property type="match status" value="1"/>
</dbReference>